<name>A0A3B0SU15_9ZZZZ</name>
<feature type="domain" description="HTH cro/C1-type" evidence="2">
    <location>
        <begin position="69"/>
        <end position="122"/>
    </location>
</feature>
<protein>
    <recommendedName>
        <fullName evidence="2">HTH cro/C1-type domain-containing protein</fullName>
    </recommendedName>
</protein>
<keyword evidence="1" id="KW-0238">DNA-binding</keyword>
<dbReference type="Gene3D" id="1.10.260.40">
    <property type="entry name" value="lambda repressor-like DNA-binding domains"/>
    <property type="match status" value="1"/>
</dbReference>
<evidence type="ECO:0000256" key="1">
    <source>
        <dbReference type="ARBA" id="ARBA00023125"/>
    </source>
</evidence>
<dbReference type="InterPro" id="IPR001387">
    <property type="entry name" value="Cro/C1-type_HTH"/>
</dbReference>
<reference evidence="3" key="1">
    <citation type="submission" date="2018-06" db="EMBL/GenBank/DDBJ databases">
        <authorList>
            <person name="Zhirakovskaya E."/>
        </authorList>
    </citation>
    <scope>NUCLEOTIDE SEQUENCE</scope>
</reference>
<gene>
    <name evidence="3" type="ORF">MNBD_ALPHA07-1249</name>
</gene>
<evidence type="ECO:0000259" key="2">
    <source>
        <dbReference type="PROSITE" id="PS50943"/>
    </source>
</evidence>
<dbReference type="GO" id="GO:0005829">
    <property type="term" value="C:cytosol"/>
    <property type="evidence" value="ECO:0007669"/>
    <property type="project" value="TreeGrafter"/>
</dbReference>
<dbReference type="InterPro" id="IPR010982">
    <property type="entry name" value="Lambda_DNA-bd_dom_sf"/>
</dbReference>
<dbReference type="GO" id="GO:0003677">
    <property type="term" value="F:DNA binding"/>
    <property type="evidence" value="ECO:0007669"/>
    <property type="project" value="UniProtKB-KW"/>
</dbReference>
<dbReference type="PANTHER" id="PTHR46797:SF1">
    <property type="entry name" value="METHYLPHOSPHONATE SYNTHASE"/>
    <property type="match status" value="1"/>
</dbReference>
<dbReference type="GO" id="GO:0003700">
    <property type="term" value="F:DNA-binding transcription factor activity"/>
    <property type="evidence" value="ECO:0007669"/>
    <property type="project" value="TreeGrafter"/>
</dbReference>
<dbReference type="PROSITE" id="PS50943">
    <property type="entry name" value="HTH_CROC1"/>
    <property type="match status" value="1"/>
</dbReference>
<dbReference type="SMART" id="SM00530">
    <property type="entry name" value="HTH_XRE"/>
    <property type="match status" value="1"/>
</dbReference>
<dbReference type="SUPFAM" id="SSF47413">
    <property type="entry name" value="lambda repressor-like DNA-binding domains"/>
    <property type="match status" value="1"/>
</dbReference>
<evidence type="ECO:0000313" key="3">
    <source>
        <dbReference type="EMBL" id="VAW05792.1"/>
    </source>
</evidence>
<dbReference type="AlphaFoldDB" id="A0A3B0SU15"/>
<organism evidence="3">
    <name type="scientific">hydrothermal vent metagenome</name>
    <dbReference type="NCBI Taxonomy" id="652676"/>
    <lineage>
        <taxon>unclassified sequences</taxon>
        <taxon>metagenomes</taxon>
        <taxon>ecological metagenomes</taxon>
    </lineage>
</organism>
<dbReference type="Pfam" id="PF01381">
    <property type="entry name" value="HTH_3"/>
    <property type="match status" value="1"/>
</dbReference>
<accession>A0A3B0SU15</accession>
<dbReference type="PANTHER" id="PTHR46797">
    <property type="entry name" value="HTH-TYPE TRANSCRIPTIONAL REGULATOR"/>
    <property type="match status" value="1"/>
</dbReference>
<dbReference type="CDD" id="cd00093">
    <property type="entry name" value="HTH_XRE"/>
    <property type="match status" value="1"/>
</dbReference>
<sequence length="281" mass="32178">MSLALGQVLVSRYRLPREMERSTKHAFGLRSGTHDNHCAMIFPLVKWSDLMDTMNTMERNAEYIAGRCRYIREILGWTQENLADSAGLSARTIEKVESGRHTPQEQTLRSIARAVGFDVSVFSKPTPEQEERLEKELTRSLRKTTLVPTSPIRTANDFYSRNREWHGGMLDASAIEQDDALQISAAISEWITDLEDIWEISTHSQRLEYSVSIAELCCELEGLGYLTYFGNFRQQHVNNKGYALEVALVTFLPKADHDGERYVPVQLDDPWEIPDQDRPKL</sequence>
<proteinExistence type="predicted"/>
<dbReference type="EMBL" id="UOEG01000306">
    <property type="protein sequence ID" value="VAW05792.1"/>
    <property type="molecule type" value="Genomic_DNA"/>
</dbReference>
<dbReference type="InterPro" id="IPR050807">
    <property type="entry name" value="TransReg_Diox_bact_type"/>
</dbReference>